<dbReference type="GO" id="GO:0005524">
    <property type="term" value="F:ATP binding"/>
    <property type="evidence" value="ECO:0007669"/>
    <property type="project" value="TreeGrafter"/>
</dbReference>
<protein>
    <submittedName>
        <fullName evidence="11">Threonine dehydratase, catabolic</fullName>
        <ecNumber evidence="11">4.3.1.19</ecNumber>
    </submittedName>
</protein>
<dbReference type="GO" id="GO:0070179">
    <property type="term" value="P:D-serine biosynthetic process"/>
    <property type="evidence" value="ECO:0007669"/>
    <property type="project" value="TreeGrafter"/>
</dbReference>
<comment type="cofactor">
    <cofactor evidence="4">
        <name>Mg(2+)</name>
        <dbReference type="ChEBI" id="CHEBI:18420"/>
    </cofactor>
</comment>
<dbReference type="PANTHER" id="PTHR43050">
    <property type="entry name" value="SERINE / THREONINE RACEMASE FAMILY MEMBER"/>
    <property type="match status" value="1"/>
</dbReference>
<dbReference type="GO" id="GO:0030170">
    <property type="term" value="F:pyridoxal phosphate binding"/>
    <property type="evidence" value="ECO:0007669"/>
    <property type="project" value="InterPro"/>
</dbReference>
<gene>
    <name evidence="11" type="ORF">BVER_03384</name>
</gene>
<evidence type="ECO:0000313" key="11">
    <source>
        <dbReference type="EMBL" id="KND54450.1"/>
    </source>
</evidence>
<keyword evidence="7" id="KW-0663">Pyridoxal phosphate</keyword>
<keyword evidence="12" id="KW-1185">Reference proteome</keyword>
<dbReference type="GO" id="GO:0003941">
    <property type="term" value="F:L-serine ammonia-lyase activity"/>
    <property type="evidence" value="ECO:0007669"/>
    <property type="project" value="TreeGrafter"/>
</dbReference>
<evidence type="ECO:0000256" key="9">
    <source>
        <dbReference type="SAM" id="MobiDB-lite"/>
    </source>
</evidence>
<dbReference type="Gene3D" id="3.40.50.1100">
    <property type="match status" value="2"/>
</dbReference>
<evidence type="ECO:0000256" key="5">
    <source>
        <dbReference type="ARBA" id="ARBA00010869"/>
    </source>
</evidence>
<evidence type="ECO:0000259" key="10">
    <source>
        <dbReference type="Pfam" id="PF00291"/>
    </source>
</evidence>
<organism evidence="11 12">
    <name type="scientific">Candidatus Burkholderia verschuerenii</name>
    <dbReference type="NCBI Taxonomy" id="242163"/>
    <lineage>
        <taxon>Bacteria</taxon>
        <taxon>Pseudomonadati</taxon>
        <taxon>Pseudomonadota</taxon>
        <taxon>Betaproteobacteria</taxon>
        <taxon>Burkholderiales</taxon>
        <taxon>Burkholderiaceae</taxon>
        <taxon>Burkholderia</taxon>
    </lineage>
</organism>
<evidence type="ECO:0000256" key="3">
    <source>
        <dbReference type="ARBA" id="ARBA00001936"/>
    </source>
</evidence>
<dbReference type="PATRIC" id="fig|242163.4.peg.4946"/>
<evidence type="ECO:0000256" key="2">
    <source>
        <dbReference type="ARBA" id="ARBA00001933"/>
    </source>
</evidence>
<feature type="region of interest" description="Disordered" evidence="9">
    <location>
        <begin position="206"/>
        <end position="228"/>
    </location>
</feature>
<dbReference type="GO" id="GO:0000287">
    <property type="term" value="F:magnesium ion binding"/>
    <property type="evidence" value="ECO:0007669"/>
    <property type="project" value="TreeGrafter"/>
</dbReference>
<name>A0A0L0LX16_9BURK</name>
<dbReference type="Pfam" id="PF00291">
    <property type="entry name" value="PALP"/>
    <property type="match status" value="1"/>
</dbReference>
<dbReference type="GO" id="GO:0018114">
    <property type="term" value="F:threonine racemase activity"/>
    <property type="evidence" value="ECO:0007669"/>
    <property type="project" value="TreeGrafter"/>
</dbReference>
<dbReference type="InterPro" id="IPR001926">
    <property type="entry name" value="TrpB-like_PALP"/>
</dbReference>
<evidence type="ECO:0000256" key="7">
    <source>
        <dbReference type="ARBA" id="ARBA00022898"/>
    </source>
</evidence>
<keyword evidence="6" id="KW-0460">Magnesium</keyword>
<dbReference type="InterPro" id="IPR036052">
    <property type="entry name" value="TrpB-like_PALP_sf"/>
</dbReference>
<evidence type="ECO:0000256" key="1">
    <source>
        <dbReference type="ARBA" id="ARBA00001913"/>
    </source>
</evidence>
<comment type="cofactor">
    <cofactor evidence="1">
        <name>Ca(2+)</name>
        <dbReference type="ChEBI" id="CHEBI:29108"/>
    </cofactor>
</comment>
<dbReference type="GO" id="GO:0030378">
    <property type="term" value="F:serine racemase activity"/>
    <property type="evidence" value="ECO:0007669"/>
    <property type="project" value="TreeGrafter"/>
</dbReference>
<sequence>MLSFQTPTARDVLDASARLRGVAVETPVVRSDLLDEITGAKVFVKLESLQHTGAFKFRGAYNCLSRLDRATCPDGVVAYSTGNHGQAIATVGRMLDIPTTVVMPSNAPENKVEKARKAGARIVRYDRERQSREEVAAELAREGQYAVVPPGDHHHVIAGQATVAFETLDRFGADAFDAIVVPCGGGGLSAGTCLAVEAAQSKPQVWAAEPSEFDDTRRSLASGQRETNPAGRVSICDALLAPVPAELPFSINGSRLAGVLAADDAAVRRAMAFCFETFRVVVEPGGAVALAGMMSDPAASPLRGKRVLIVASGGNVDAALFASAISEA</sequence>
<proteinExistence type="inferred from homology"/>
<dbReference type="GO" id="GO:0004794">
    <property type="term" value="F:threonine deaminase activity"/>
    <property type="evidence" value="ECO:0007669"/>
    <property type="project" value="UniProtKB-EC"/>
</dbReference>
<evidence type="ECO:0000256" key="4">
    <source>
        <dbReference type="ARBA" id="ARBA00001946"/>
    </source>
</evidence>
<dbReference type="Proteomes" id="UP000036959">
    <property type="component" value="Unassembled WGS sequence"/>
</dbReference>
<dbReference type="AlphaFoldDB" id="A0A0L0LX16"/>
<dbReference type="PROSITE" id="PS00165">
    <property type="entry name" value="DEHYDRATASE_SER_THR"/>
    <property type="match status" value="1"/>
</dbReference>
<dbReference type="CDD" id="cd01562">
    <property type="entry name" value="Thr-dehyd"/>
    <property type="match status" value="1"/>
</dbReference>
<dbReference type="OrthoDB" id="9811476at2"/>
<comment type="caution">
    <text evidence="11">The sequence shown here is derived from an EMBL/GenBank/DDBJ whole genome shotgun (WGS) entry which is preliminary data.</text>
</comment>
<accession>A0A0L0LX16</accession>
<evidence type="ECO:0000313" key="12">
    <source>
        <dbReference type="Proteomes" id="UP000036959"/>
    </source>
</evidence>
<dbReference type="PANTHER" id="PTHR43050:SF1">
    <property type="entry name" value="SERINE RACEMASE"/>
    <property type="match status" value="1"/>
</dbReference>
<comment type="cofactor">
    <cofactor evidence="3">
        <name>Mn(2+)</name>
        <dbReference type="ChEBI" id="CHEBI:29035"/>
    </cofactor>
</comment>
<dbReference type="EC" id="4.3.1.19" evidence="11"/>
<dbReference type="EMBL" id="LFJJ01000401">
    <property type="protein sequence ID" value="KND54450.1"/>
    <property type="molecule type" value="Genomic_DNA"/>
</dbReference>
<dbReference type="SUPFAM" id="SSF53686">
    <property type="entry name" value="Tryptophan synthase beta subunit-like PLP-dependent enzymes"/>
    <property type="match status" value="1"/>
</dbReference>
<dbReference type="FunFam" id="3.40.50.1100:FF:000005">
    <property type="entry name" value="Threonine dehydratase catabolic"/>
    <property type="match status" value="1"/>
</dbReference>
<evidence type="ECO:0000256" key="8">
    <source>
        <dbReference type="ARBA" id="ARBA00023239"/>
    </source>
</evidence>
<dbReference type="InterPro" id="IPR000634">
    <property type="entry name" value="Ser/Thr_deHydtase_PyrdxlP-BS"/>
</dbReference>
<comment type="cofactor">
    <cofactor evidence="2">
        <name>pyridoxal 5'-phosphate</name>
        <dbReference type="ChEBI" id="CHEBI:597326"/>
    </cofactor>
</comment>
<comment type="similarity">
    <text evidence="5">Belongs to the serine/threonine dehydratase family.</text>
</comment>
<evidence type="ECO:0000256" key="6">
    <source>
        <dbReference type="ARBA" id="ARBA00022842"/>
    </source>
</evidence>
<keyword evidence="8 11" id="KW-0456">Lyase</keyword>
<feature type="domain" description="Tryptophan synthase beta chain-like PALP" evidence="10">
    <location>
        <begin position="25"/>
        <end position="313"/>
    </location>
</feature>
<reference evidence="12" key="1">
    <citation type="submission" date="2015-06" db="EMBL/GenBank/DDBJ databases">
        <title>Comparative genomics of Burkholderia leaf nodule symbionts.</title>
        <authorList>
            <person name="Carlier A."/>
            <person name="Eberl L."/>
            <person name="Pinto-Carbo M."/>
        </authorList>
    </citation>
    <scope>NUCLEOTIDE SEQUENCE [LARGE SCALE GENOMIC DNA]</scope>
    <source>
        <strain evidence="12">UZHbot4</strain>
    </source>
</reference>
<dbReference type="GO" id="GO:0016846">
    <property type="term" value="F:carbon-sulfur lyase activity"/>
    <property type="evidence" value="ECO:0007669"/>
    <property type="project" value="UniProtKB-ARBA"/>
</dbReference>
<dbReference type="RefSeq" id="WP_050456177.1">
    <property type="nucleotide sequence ID" value="NZ_LFJJ01000401.1"/>
</dbReference>